<dbReference type="Proteomes" id="UP001151002">
    <property type="component" value="Unassembled WGS sequence"/>
</dbReference>
<keyword evidence="2" id="KW-1185">Reference proteome</keyword>
<comment type="caution">
    <text evidence="1">The sequence shown here is derived from an EMBL/GenBank/DDBJ whole genome shotgun (WGS) entry which is preliminary data.</text>
</comment>
<organism evidence="1 2">
    <name type="scientific">Paractinoplanes pyxinae</name>
    <dbReference type="NCBI Taxonomy" id="2997416"/>
    <lineage>
        <taxon>Bacteria</taxon>
        <taxon>Bacillati</taxon>
        <taxon>Actinomycetota</taxon>
        <taxon>Actinomycetes</taxon>
        <taxon>Micromonosporales</taxon>
        <taxon>Micromonosporaceae</taxon>
        <taxon>Paractinoplanes</taxon>
    </lineage>
</organism>
<reference evidence="1" key="1">
    <citation type="submission" date="2022-11" db="EMBL/GenBank/DDBJ databases">
        <authorList>
            <person name="Somphong A."/>
            <person name="Phongsopitanun W."/>
        </authorList>
    </citation>
    <scope>NUCLEOTIDE SEQUENCE</scope>
    <source>
        <strain evidence="1">Pm04-4</strain>
    </source>
</reference>
<evidence type="ECO:0000313" key="2">
    <source>
        <dbReference type="Proteomes" id="UP001151002"/>
    </source>
</evidence>
<accession>A0ABT4B687</accession>
<protein>
    <submittedName>
        <fullName evidence="1">Uncharacterized protein</fullName>
    </submittedName>
</protein>
<dbReference type="RefSeq" id="WP_267566377.1">
    <property type="nucleotide sequence ID" value="NZ_JAPNTZ010000010.1"/>
</dbReference>
<evidence type="ECO:0000313" key="1">
    <source>
        <dbReference type="EMBL" id="MCY1141991.1"/>
    </source>
</evidence>
<gene>
    <name evidence="1" type="ORF">OWR29_28695</name>
</gene>
<proteinExistence type="predicted"/>
<sequence length="155" mass="16293">MTSPDQALARMQLAAALWSVEGANAAELVDAACDLLVAGHDGVDLAILAGVMRKHADDEAPALLAAALRDVGLEPFEPDAHEAQAIVVRHLAGKVLTGELKPDAFVWRAAWTCPDFAERLVALGEEYLSPNGRPVQQIDADVLGEAHVLASPDGT</sequence>
<dbReference type="EMBL" id="JAPNTZ010000010">
    <property type="protein sequence ID" value="MCY1141991.1"/>
    <property type="molecule type" value="Genomic_DNA"/>
</dbReference>
<name>A0ABT4B687_9ACTN</name>